<dbReference type="EMBL" id="JAWZSR010000002">
    <property type="protein sequence ID" value="MDX8045319.1"/>
    <property type="molecule type" value="Genomic_DNA"/>
</dbReference>
<organism evidence="1 2">
    <name type="scientific">Gracilibacillus pellucidus</name>
    <dbReference type="NCBI Taxonomy" id="3095368"/>
    <lineage>
        <taxon>Bacteria</taxon>
        <taxon>Bacillati</taxon>
        <taxon>Bacillota</taxon>
        <taxon>Bacilli</taxon>
        <taxon>Bacillales</taxon>
        <taxon>Bacillaceae</taxon>
        <taxon>Gracilibacillus</taxon>
    </lineage>
</organism>
<evidence type="ECO:0000313" key="1">
    <source>
        <dbReference type="EMBL" id="MDX8045319.1"/>
    </source>
</evidence>
<sequence length="125" mass="13706">MLKSFYIDLLTFVVAIIGTLLAAFNKTGKTISFEEPITFLVGFVVVVMLFLPSLILSLFNKPRARFAFAIYQGFIALLFLGLIPSGFLGFRGGTGASIIGIIGTVICIWSIVVVTNLTKRNKTFY</sequence>
<reference evidence="1" key="1">
    <citation type="submission" date="2023-11" db="EMBL/GenBank/DDBJ databases">
        <title>Gracilibacillus pellucida a moderately halophilic bacterium isolated from saline soil in Xinjiang province.</title>
        <authorList>
            <person name="Zhang Z."/>
            <person name="Tan F."/>
            <person name="Wang Y."/>
            <person name="Xia M."/>
        </authorList>
    </citation>
    <scope>NUCLEOTIDE SEQUENCE</scope>
    <source>
        <strain evidence="1">S3-1-1</strain>
    </source>
</reference>
<protein>
    <submittedName>
        <fullName evidence="1">Uncharacterized protein</fullName>
    </submittedName>
</protein>
<proteinExistence type="predicted"/>
<comment type="caution">
    <text evidence="1">The sequence shown here is derived from an EMBL/GenBank/DDBJ whole genome shotgun (WGS) entry which is preliminary data.</text>
</comment>
<keyword evidence="2" id="KW-1185">Reference proteome</keyword>
<gene>
    <name evidence="1" type="ORF">SH601_04890</name>
</gene>
<evidence type="ECO:0000313" key="2">
    <source>
        <dbReference type="Proteomes" id="UP001277972"/>
    </source>
</evidence>
<name>A0ACC6M318_9BACI</name>
<accession>A0ACC6M318</accession>
<dbReference type="Proteomes" id="UP001277972">
    <property type="component" value="Unassembled WGS sequence"/>
</dbReference>